<protein>
    <submittedName>
        <fullName evidence="7">Putative esterase of the alpha-beta hydrolase superfamily</fullName>
    </submittedName>
</protein>
<feature type="transmembrane region" description="Helical" evidence="5">
    <location>
        <begin position="501"/>
        <end position="518"/>
    </location>
</feature>
<evidence type="ECO:0000256" key="4">
    <source>
        <dbReference type="PROSITE-ProRule" id="PRU01161"/>
    </source>
</evidence>
<keyword evidence="5" id="KW-1133">Transmembrane helix</keyword>
<gene>
    <name evidence="7" type="ORF">Metal_1253</name>
</gene>
<evidence type="ECO:0000256" key="5">
    <source>
        <dbReference type="SAM" id="Phobius"/>
    </source>
</evidence>
<feature type="transmembrane region" description="Helical" evidence="5">
    <location>
        <begin position="469"/>
        <end position="495"/>
    </location>
</feature>
<proteinExistence type="predicted"/>
<keyword evidence="5" id="KW-0812">Transmembrane</keyword>
<dbReference type="PANTHER" id="PTHR14226">
    <property type="entry name" value="NEUROPATHY TARGET ESTERASE/SWISS CHEESE D.MELANOGASTER"/>
    <property type="match status" value="1"/>
</dbReference>
<dbReference type="STRING" id="686340.Metal_1253"/>
<dbReference type="InterPro" id="IPR002641">
    <property type="entry name" value="PNPLA_dom"/>
</dbReference>
<dbReference type="GO" id="GO:0016787">
    <property type="term" value="F:hydrolase activity"/>
    <property type="evidence" value="ECO:0007669"/>
    <property type="project" value="UniProtKB-UniRule"/>
</dbReference>
<evidence type="ECO:0000313" key="7">
    <source>
        <dbReference type="EMBL" id="EIC29054.1"/>
    </source>
</evidence>
<feature type="active site" description="Proton acceptor" evidence="4">
    <location>
        <position position="269"/>
    </location>
</feature>
<reference evidence="7 8" key="1">
    <citation type="journal article" date="2013" name="Genome Announc.">
        <title>Genome Sequence of the Obligate Gammaproteobacterial Methanotroph Methylomicrobium album Strain BG8.</title>
        <authorList>
            <person name="Kits K.D."/>
            <person name="Kalyuzhnaya M.G."/>
            <person name="Klotz M.G."/>
            <person name="Jetten M.S."/>
            <person name="Op den Camp H.J."/>
            <person name="Vuilleumier S."/>
            <person name="Bringel F."/>
            <person name="Dispirito A.A."/>
            <person name="Murrell J.C."/>
            <person name="Bruce D."/>
            <person name="Cheng J.F."/>
            <person name="Copeland A."/>
            <person name="Goodwin L."/>
            <person name="Hauser L."/>
            <person name="Lajus A."/>
            <person name="Land M.L."/>
            <person name="Lapidus A."/>
            <person name="Lucas S."/>
            <person name="Medigue C."/>
            <person name="Pitluck S."/>
            <person name="Woyke T."/>
            <person name="Zeytun A."/>
            <person name="Stein L.Y."/>
        </authorList>
    </citation>
    <scope>NUCLEOTIDE SEQUENCE [LARGE SCALE GENOMIC DNA]</scope>
    <source>
        <strain evidence="7 8">BG8</strain>
    </source>
</reference>
<dbReference type="Pfam" id="PF01734">
    <property type="entry name" value="Patatin"/>
    <property type="match status" value="1"/>
</dbReference>
<evidence type="ECO:0000259" key="6">
    <source>
        <dbReference type="PROSITE" id="PS51635"/>
    </source>
</evidence>
<dbReference type="Proteomes" id="UP000005090">
    <property type="component" value="Chromosome"/>
</dbReference>
<feature type="short sequence motif" description="DGA/G" evidence="4">
    <location>
        <begin position="269"/>
        <end position="271"/>
    </location>
</feature>
<dbReference type="RefSeq" id="WP_005370631.1">
    <property type="nucleotide sequence ID" value="NZ_CM001475.1"/>
</dbReference>
<dbReference type="PROSITE" id="PS51635">
    <property type="entry name" value="PNPLA"/>
    <property type="match status" value="1"/>
</dbReference>
<keyword evidence="1 4" id="KW-0378">Hydrolase</keyword>
<evidence type="ECO:0000256" key="3">
    <source>
        <dbReference type="ARBA" id="ARBA00023098"/>
    </source>
</evidence>
<keyword evidence="3 4" id="KW-0443">Lipid metabolism</keyword>
<evidence type="ECO:0000256" key="1">
    <source>
        <dbReference type="ARBA" id="ARBA00022801"/>
    </source>
</evidence>
<dbReference type="InterPro" id="IPR016035">
    <property type="entry name" value="Acyl_Trfase/lysoPLipase"/>
</dbReference>
<dbReference type="eggNOG" id="COG1752">
    <property type="taxonomic scope" value="Bacteria"/>
</dbReference>
<feature type="domain" description="PNPLA" evidence="6">
    <location>
        <begin position="13"/>
        <end position="282"/>
    </location>
</feature>
<feature type="transmembrane region" description="Helical" evidence="5">
    <location>
        <begin position="544"/>
        <end position="562"/>
    </location>
</feature>
<keyword evidence="2 4" id="KW-0442">Lipid degradation</keyword>
<sequence>MATNKLQQKLGLALSGGGFRASYFHIGVLAQMAEQGLLRDVEVISAVSGGSIIAALYYLHAKKLLESKPDDEVKDQDYIDLVKRIETDFKKATDRNIRLRTFADFRSNLKMAAANYSRSDRISELYNAYLYRNVLNDVSDPVQMRELKIHPPGEPDDFHPRTGNARRKAKVPILNLNATVLNNGQDWQFTAQTMGEPLGDIDVELPETVTPADIYRRAPSYANIAPHQQNFELGHAVGASACVPGLFPPLAVSGLYRDEDDNIRIQLVDGGVYDNQGIEALLWTGCTHFIVSDASLQLAVEDEPDTDTLPVLLRASNCVTPDRLRSETLDNLFDTFGRDKTAFMHLRKDLGIRKIPWIDQDGKPAEGGAPSFPPETGEFGIAPEIQELLATVRTDLDAFSEVEAYSLMLDGYRMSAPELDAFRDNNGFGTAQAQPLASWSFLAIAPKIDAPSPDLLKQLKVSGLRFGKAMMLIPALSALITALMLLLLVLLWPLLKQAFEFEIPLGVIAVLVAVVAAYQHLMKWERMFAFVKPLRLSIDAIKRIVLNVVPALLLMPVIWIYLRLINPLYLWRGRVDNLDLSAAERWKHFLKWLRSNAA</sequence>
<evidence type="ECO:0000256" key="2">
    <source>
        <dbReference type="ARBA" id="ARBA00022963"/>
    </source>
</evidence>
<dbReference type="AlphaFoldDB" id="H8GIM7"/>
<accession>H8GIM7</accession>
<dbReference type="InterPro" id="IPR050301">
    <property type="entry name" value="NTE"/>
</dbReference>
<dbReference type="Gene3D" id="3.40.1090.10">
    <property type="entry name" value="Cytosolic phospholipase A2 catalytic domain"/>
    <property type="match status" value="1"/>
</dbReference>
<name>H8GIM7_METAL</name>
<dbReference type="GO" id="GO:0016042">
    <property type="term" value="P:lipid catabolic process"/>
    <property type="evidence" value="ECO:0007669"/>
    <property type="project" value="UniProtKB-UniRule"/>
</dbReference>
<organism evidence="7 8">
    <name type="scientific">Methylomicrobium album BG8</name>
    <dbReference type="NCBI Taxonomy" id="686340"/>
    <lineage>
        <taxon>Bacteria</taxon>
        <taxon>Pseudomonadati</taxon>
        <taxon>Pseudomonadota</taxon>
        <taxon>Gammaproteobacteria</taxon>
        <taxon>Methylococcales</taxon>
        <taxon>Methylococcaceae</taxon>
        <taxon>Methylomicrobium</taxon>
    </lineage>
</organism>
<comment type="caution">
    <text evidence="4">Lacks conserved residue(s) required for the propagation of feature annotation.</text>
</comment>
<feature type="active site" description="Nucleophile" evidence="4">
    <location>
        <position position="48"/>
    </location>
</feature>
<keyword evidence="5" id="KW-0472">Membrane</keyword>
<evidence type="ECO:0000313" key="8">
    <source>
        <dbReference type="Proteomes" id="UP000005090"/>
    </source>
</evidence>
<keyword evidence="8" id="KW-1185">Reference proteome</keyword>
<dbReference type="EMBL" id="CM001475">
    <property type="protein sequence ID" value="EIC29054.1"/>
    <property type="molecule type" value="Genomic_DNA"/>
</dbReference>
<dbReference type="HOGENOM" id="CLU_469835_0_0_6"/>
<dbReference type="SUPFAM" id="SSF52151">
    <property type="entry name" value="FabD/lysophospholipase-like"/>
    <property type="match status" value="1"/>
</dbReference>
<dbReference type="PANTHER" id="PTHR14226:SF78">
    <property type="entry name" value="SLR0060 PROTEIN"/>
    <property type="match status" value="1"/>
</dbReference>